<keyword evidence="6" id="KW-0694">RNA-binding</keyword>
<dbReference type="InterPro" id="IPR011530">
    <property type="entry name" value="rRNA_adenine_dimethylase"/>
</dbReference>
<accession>A0A381WG21</accession>
<dbReference type="PANTHER" id="PTHR11727">
    <property type="entry name" value="DIMETHYLADENOSINE TRANSFERASE"/>
    <property type="match status" value="1"/>
</dbReference>
<sequence>MEIGPGKGILTALLLEKAKSLTAIEIDSRLCSTLTNRFKAYENFKLIQTDALKYNYSGLRNQCQVVSNLPYYAATHILKRLIHYREYFTQITVMLQKEVVDRLVATPGTRDYGSLSVFVQFYCEVERLIEVSKEAFSPKPKIDSSVIKLTPLTTPRVQVDNLKTFFSVVNASFLHKRKMLKNNLTGWESLFKNKNGKTELAGINLSRRGETLSIQDFAIISNHINSFDG</sequence>
<feature type="domain" description="Ribosomal RNA adenine methylase transferase N-terminal" evidence="7">
    <location>
        <begin position="2"/>
        <end position="153"/>
    </location>
</feature>
<evidence type="ECO:0000256" key="3">
    <source>
        <dbReference type="ARBA" id="ARBA00022603"/>
    </source>
</evidence>
<dbReference type="GO" id="GO:0005829">
    <property type="term" value="C:cytosol"/>
    <property type="evidence" value="ECO:0007669"/>
    <property type="project" value="TreeGrafter"/>
</dbReference>
<evidence type="ECO:0000256" key="5">
    <source>
        <dbReference type="ARBA" id="ARBA00022691"/>
    </source>
</evidence>
<gene>
    <name evidence="8" type="ORF">METZ01_LOCUS103872</name>
</gene>
<organism evidence="8">
    <name type="scientific">marine metagenome</name>
    <dbReference type="NCBI Taxonomy" id="408172"/>
    <lineage>
        <taxon>unclassified sequences</taxon>
        <taxon>metagenomes</taxon>
        <taxon>ecological metagenomes</taxon>
    </lineage>
</organism>
<dbReference type="HAMAP" id="MF_00607">
    <property type="entry name" value="16SrRNA_methyltr_A"/>
    <property type="match status" value="1"/>
</dbReference>
<dbReference type="InterPro" id="IPR020598">
    <property type="entry name" value="rRNA_Ade_methylase_Trfase_N"/>
</dbReference>
<dbReference type="SUPFAM" id="SSF53335">
    <property type="entry name" value="S-adenosyl-L-methionine-dependent methyltransferases"/>
    <property type="match status" value="1"/>
</dbReference>
<dbReference type="PROSITE" id="PS51689">
    <property type="entry name" value="SAM_RNA_A_N6_MT"/>
    <property type="match status" value="1"/>
</dbReference>
<keyword evidence="1" id="KW-0963">Cytoplasm</keyword>
<keyword evidence="4" id="KW-0808">Transferase</keyword>
<dbReference type="NCBIfam" id="TIGR00755">
    <property type="entry name" value="ksgA"/>
    <property type="match status" value="1"/>
</dbReference>
<evidence type="ECO:0000256" key="2">
    <source>
        <dbReference type="ARBA" id="ARBA00022552"/>
    </source>
</evidence>
<dbReference type="GO" id="GO:0003723">
    <property type="term" value="F:RNA binding"/>
    <property type="evidence" value="ECO:0007669"/>
    <property type="project" value="UniProtKB-KW"/>
</dbReference>
<evidence type="ECO:0000256" key="1">
    <source>
        <dbReference type="ARBA" id="ARBA00022490"/>
    </source>
</evidence>
<keyword evidence="5" id="KW-0949">S-adenosyl-L-methionine</keyword>
<dbReference type="Pfam" id="PF00398">
    <property type="entry name" value="RrnaAD"/>
    <property type="match status" value="1"/>
</dbReference>
<dbReference type="PANTHER" id="PTHR11727:SF7">
    <property type="entry name" value="DIMETHYLADENOSINE TRANSFERASE-RELATED"/>
    <property type="match status" value="1"/>
</dbReference>
<name>A0A381WG21_9ZZZZ</name>
<dbReference type="EMBL" id="UINC01011581">
    <property type="protein sequence ID" value="SVA51018.1"/>
    <property type="molecule type" value="Genomic_DNA"/>
</dbReference>
<dbReference type="Gene3D" id="1.10.8.100">
    <property type="entry name" value="Ribosomal RNA adenine dimethylase-like, domain 2"/>
    <property type="match status" value="1"/>
</dbReference>
<dbReference type="InterPro" id="IPR023165">
    <property type="entry name" value="rRNA_Ade_diMease-like_C"/>
</dbReference>
<evidence type="ECO:0000256" key="4">
    <source>
        <dbReference type="ARBA" id="ARBA00022679"/>
    </source>
</evidence>
<dbReference type="InterPro" id="IPR029063">
    <property type="entry name" value="SAM-dependent_MTases_sf"/>
</dbReference>
<reference evidence="8" key="1">
    <citation type="submission" date="2018-05" db="EMBL/GenBank/DDBJ databases">
        <authorList>
            <person name="Lanie J.A."/>
            <person name="Ng W.-L."/>
            <person name="Kazmierczak K.M."/>
            <person name="Andrzejewski T.M."/>
            <person name="Davidsen T.M."/>
            <person name="Wayne K.J."/>
            <person name="Tettelin H."/>
            <person name="Glass J.I."/>
            <person name="Rusch D."/>
            <person name="Podicherti R."/>
            <person name="Tsui H.-C.T."/>
            <person name="Winkler M.E."/>
        </authorList>
    </citation>
    <scope>NUCLEOTIDE SEQUENCE</scope>
</reference>
<evidence type="ECO:0000313" key="8">
    <source>
        <dbReference type="EMBL" id="SVA51018.1"/>
    </source>
</evidence>
<dbReference type="AlphaFoldDB" id="A0A381WG21"/>
<dbReference type="GO" id="GO:0000179">
    <property type="term" value="F:rRNA (adenine-N6,N6-)-dimethyltransferase activity"/>
    <property type="evidence" value="ECO:0007669"/>
    <property type="project" value="InterPro"/>
</dbReference>
<dbReference type="Gene3D" id="3.40.50.150">
    <property type="entry name" value="Vaccinia Virus protein VP39"/>
    <property type="match status" value="1"/>
</dbReference>
<protein>
    <recommendedName>
        <fullName evidence="7">Ribosomal RNA adenine methylase transferase N-terminal domain-containing protein</fullName>
    </recommendedName>
</protein>
<dbReference type="SMART" id="SM00650">
    <property type="entry name" value="rADc"/>
    <property type="match status" value="1"/>
</dbReference>
<keyword evidence="2" id="KW-0698">rRNA processing</keyword>
<keyword evidence="3" id="KW-0489">Methyltransferase</keyword>
<evidence type="ECO:0000259" key="7">
    <source>
        <dbReference type="SMART" id="SM00650"/>
    </source>
</evidence>
<dbReference type="InterPro" id="IPR001737">
    <property type="entry name" value="KsgA/Erm"/>
</dbReference>
<evidence type="ECO:0000256" key="6">
    <source>
        <dbReference type="ARBA" id="ARBA00022884"/>
    </source>
</evidence>
<proteinExistence type="inferred from homology"/>